<dbReference type="NCBIfam" id="TIGR02682">
    <property type="entry name" value="cas_csx11"/>
    <property type="match status" value="1"/>
</dbReference>
<dbReference type="EMBL" id="VTPS01000012">
    <property type="protein sequence ID" value="TZE81620.1"/>
    <property type="molecule type" value="Genomic_DNA"/>
</dbReference>
<protein>
    <submittedName>
        <fullName evidence="1">CRISPR-associated protein Csx11</fullName>
    </submittedName>
</protein>
<evidence type="ECO:0000313" key="2">
    <source>
        <dbReference type="Proteomes" id="UP000322976"/>
    </source>
</evidence>
<dbReference type="InterPro" id="IPR014055">
    <property type="entry name" value="CRISPR-assoc_prot_Csx11"/>
</dbReference>
<comment type="caution">
    <text evidence="1">The sequence shown here is derived from an EMBL/GenBank/DDBJ whole genome shotgun (WGS) entry which is preliminary data.</text>
</comment>
<reference evidence="1 2" key="1">
    <citation type="submission" date="2019-08" db="EMBL/GenBank/DDBJ databases">
        <title>Calorimonas adulescens gen. nov., sp. nov., an anaerobic thermophilic bacterium from Sakhalin hot spring.</title>
        <authorList>
            <person name="Khomyakova M.A."/>
            <person name="Merkel A.Y."/>
            <person name="Novikov A."/>
            <person name="Bonch-Osmolovskaya E.A."/>
            <person name="Slobodkin A.I."/>
        </authorList>
    </citation>
    <scope>NUCLEOTIDE SEQUENCE [LARGE SCALE GENOMIC DNA]</scope>
    <source>
        <strain evidence="1 2">A05MB</strain>
    </source>
</reference>
<accession>A0A5D8QAJ7</accession>
<keyword evidence="2" id="KW-1185">Reference proteome</keyword>
<proteinExistence type="predicted"/>
<organism evidence="1 2">
    <name type="scientific">Calorimonas adulescens</name>
    <dbReference type="NCBI Taxonomy" id="2606906"/>
    <lineage>
        <taxon>Bacteria</taxon>
        <taxon>Bacillati</taxon>
        <taxon>Bacillota</taxon>
        <taxon>Clostridia</taxon>
        <taxon>Thermoanaerobacterales</taxon>
        <taxon>Thermoanaerobacteraceae</taxon>
        <taxon>Calorimonas</taxon>
    </lineage>
</organism>
<name>A0A5D8QAJ7_9THEO</name>
<dbReference type="RefSeq" id="WP_149545598.1">
    <property type="nucleotide sequence ID" value="NZ_VTPS01000012.1"/>
</dbReference>
<evidence type="ECO:0000313" key="1">
    <source>
        <dbReference type="EMBL" id="TZE81620.1"/>
    </source>
</evidence>
<sequence length="1141" mass="135422">MGTLDLNNLLDKKTEIIKAEVGALLFNLGKTHAFIGNWRNYFSGLDENCFKNKFGYDVFKSYKTYFEEKDGVRPFDLDLESIDKKLKDFIYKLELNFDFFEEKVNLVDIIYAGAVDDKDQKKLVKVFFRGCENINSGIDKGAPKEQLDKLWISNAFGTFKEEVKKSNFDDARINFFNKLWLKLSSLDNNLDNLTHEDWIKIRRFVFSEIKEWYSHLLSDNRFPVNDVTLWDQAYMSASLFKAAVAAMCLDKNKSTDYETPKNIRWSILGIQYDKLSLVDKSLKTHFISWYRENINNCDDEVKKLIEEKYTLGNEIYRDETGIYFVVPENISGDEEDDKLYKLNDEINVVKEDIIKIFEEIFNGEIYPAILLTEPSRGTMNLAILVEKSKENFFKPCLPENFSKNILAKRDDNICDKNEKDKSYDGLCKICGLRPGKKEDDMILCDICSDRKESRMKEWVENIDYETIWTGELQDKKGRIALVTLKFEMKEWLDGDLINSLVIRNENFYNNIKNIITLLRNMDTVYKNFMNDGSLKMFENFREDNKELINKFLDLFDKGIEGPYVGICNSENLSSLKEELKRSFECFYDFLKEIFDNIDPNYKDINNKTIDNNSIDLMNRKIRINKNSKWFNNDYILVKDIFSFAYIETQIYDVLLERSIGDRWEDLINQKGIVDFENRKICWTKLTDDDIEFLSKILLQFLVRKNPSPARLRRITETTLDFLNNIKKDLTLFMFDGESKKEWRSKRIVWKTNNVKKGEYRYKGLEFMSDGEGNVYLISSIEQAVDLIKKDDVKEKEKEKEDIYKDIYNKIKSSDVDWIKDKLEHVETVDEDKTEITLENARYKNYLPYISIMDPTPTMWQFIVPAECAPQVIKEVEERYNREFKYVIGKLPMHIGVVIQDYKKPLYVGLKALRNIKRDLENYDDIKIQINAEKLKAFQKNSFHYINGYEQAEKLEDVYALYEICDDNGKYKFYTNPEKDSVWLDTTANKAESTKFCVYPNTFDFEFIDVNTRRNDIYYKSGKRLDEKDNRPYTLDKWRLFEEFFKYFSKEERKAKLQNLVSLLYSKLQDWRGEDEGLKQFMLSSFINILNLKDEEDKDKFAAIFGKKNWNDFERSSLSEFKTILKMFIDMYEFWHKALKKL</sequence>
<gene>
    <name evidence="1" type="ORF">FWJ32_08890</name>
</gene>
<dbReference type="Proteomes" id="UP000322976">
    <property type="component" value="Unassembled WGS sequence"/>
</dbReference>
<dbReference type="AlphaFoldDB" id="A0A5D8QAJ7"/>